<sequence>MTAAASRSALAAGLLLLVAVLLVRVVLAPRYPLLDGTLEVARDGGATVATARWATDGPVPERRRDCTTTVLVLPPPGALQVRAEGDAAALEPGAREVERVLDQYGRVLPADLPSRVRAWALPAGEAGSLTATWDGGGDPSAVRAWVAPVCPETVHGIVELSR</sequence>
<protein>
    <submittedName>
        <fullName evidence="1">Uncharacterized protein</fullName>
    </submittedName>
</protein>
<reference evidence="1 2" key="1">
    <citation type="submission" date="2018-09" db="EMBL/GenBank/DDBJ databases">
        <title>YIM 75000 draft genome.</title>
        <authorList>
            <person name="Tang S."/>
            <person name="Feng Y."/>
        </authorList>
    </citation>
    <scope>NUCLEOTIDE SEQUENCE [LARGE SCALE GENOMIC DNA]</scope>
    <source>
        <strain evidence="1 2">YIM 75000</strain>
    </source>
</reference>
<dbReference type="RefSeq" id="WP_119949090.1">
    <property type="nucleotide sequence ID" value="NZ_QZEZ01000001.1"/>
</dbReference>
<comment type="caution">
    <text evidence="1">The sequence shown here is derived from an EMBL/GenBank/DDBJ whole genome shotgun (WGS) entry which is preliminary data.</text>
</comment>
<evidence type="ECO:0000313" key="2">
    <source>
        <dbReference type="Proteomes" id="UP000265614"/>
    </source>
</evidence>
<dbReference type="Proteomes" id="UP000265614">
    <property type="component" value="Unassembled WGS sequence"/>
</dbReference>
<evidence type="ECO:0000313" key="1">
    <source>
        <dbReference type="EMBL" id="RJK98164.1"/>
    </source>
</evidence>
<proteinExistence type="predicted"/>
<dbReference type="AlphaFoldDB" id="A0A3A3Z436"/>
<dbReference type="EMBL" id="QZEZ01000001">
    <property type="protein sequence ID" value="RJK98164.1"/>
    <property type="molecule type" value="Genomic_DNA"/>
</dbReference>
<accession>A0A3A3Z436</accession>
<organism evidence="1 2">
    <name type="scientific">Vallicoccus soli</name>
    <dbReference type="NCBI Taxonomy" id="2339232"/>
    <lineage>
        <taxon>Bacteria</taxon>
        <taxon>Bacillati</taxon>
        <taxon>Actinomycetota</taxon>
        <taxon>Actinomycetes</taxon>
        <taxon>Motilibacterales</taxon>
        <taxon>Vallicoccaceae</taxon>
        <taxon>Vallicoccus</taxon>
    </lineage>
</organism>
<gene>
    <name evidence="1" type="ORF">D5H78_04450</name>
</gene>
<keyword evidence="2" id="KW-1185">Reference proteome</keyword>
<name>A0A3A3Z436_9ACTN</name>